<protein>
    <submittedName>
        <fullName evidence="1">10805_t:CDS:1</fullName>
    </submittedName>
</protein>
<accession>A0ABN7V9Y0</accession>
<comment type="caution">
    <text evidence="1">The sequence shown here is derived from an EMBL/GenBank/DDBJ whole genome shotgun (WGS) entry which is preliminary data.</text>
</comment>
<keyword evidence="2" id="KW-1185">Reference proteome</keyword>
<name>A0ABN7V9Y0_GIGMA</name>
<proteinExistence type="predicted"/>
<sequence>MPKILQLHVDQMNKAVMYNGQKLNFDDPFNLILDMVENEPIELEYDFCQIRIDELLEEIDHSLIAEVWKFTQLKITSNIPLFSNVTKSWNTMFIEPPEQTAAKVIGQKQSIKGTLLGLACKCCASYRRCANYRRYASYGRYDIVKDNDFLEYKEVIRNDQFVEHMSASETTYFDVQNPLCILKKVELQK</sequence>
<gene>
    <name evidence="1" type="ORF">GMARGA_LOCUS16113</name>
</gene>
<organism evidence="1 2">
    <name type="scientific">Gigaspora margarita</name>
    <dbReference type="NCBI Taxonomy" id="4874"/>
    <lineage>
        <taxon>Eukaryota</taxon>
        <taxon>Fungi</taxon>
        <taxon>Fungi incertae sedis</taxon>
        <taxon>Mucoromycota</taxon>
        <taxon>Glomeromycotina</taxon>
        <taxon>Glomeromycetes</taxon>
        <taxon>Diversisporales</taxon>
        <taxon>Gigasporaceae</taxon>
        <taxon>Gigaspora</taxon>
    </lineage>
</organism>
<dbReference type="EMBL" id="CAJVQB010011518">
    <property type="protein sequence ID" value="CAG8748354.1"/>
    <property type="molecule type" value="Genomic_DNA"/>
</dbReference>
<evidence type="ECO:0000313" key="1">
    <source>
        <dbReference type="EMBL" id="CAG8748354.1"/>
    </source>
</evidence>
<dbReference type="Proteomes" id="UP000789901">
    <property type="component" value="Unassembled WGS sequence"/>
</dbReference>
<evidence type="ECO:0000313" key="2">
    <source>
        <dbReference type="Proteomes" id="UP000789901"/>
    </source>
</evidence>
<reference evidence="1 2" key="1">
    <citation type="submission" date="2021-06" db="EMBL/GenBank/DDBJ databases">
        <authorList>
            <person name="Kallberg Y."/>
            <person name="Tangrot J."/>
            <person name="Rosling A."/>
        </authorList>
    </citation>
    <scope>NUCLEOTIDE SEQUENCE [LARGE SCALE GENOMIC DNA]</scope>
    <source>
        <strain evidence="1 2">120-4 pot B 10/14</strain>
    </source>
</reference>